<dbReference type="Pfam" id="PF07308">
    <property type="entry name" value="DUF1456"/>
    <property type="match status" value="2"/>
</dbReference>
<organism evidence="1 2">
    <name type="scientific">Rhodohalobacter barkolensis</name>
    <dbReference type="NCBI Taxonomy" id="2053187"/>
    <lineage>
        <taxon>Bacteria</taxon>
        <taxon>Pseudomonadati</taxon>
        <taxon>Balneolota</taxon>
        <taxon>Balneolia</taxon>
        <taxon>Balneolales</taxon>
        <taxon>Balneolaceae</taxon>
        <taxon>Rhodohalobacter</taxon>
    </lineage>
</organism>
<dbReference type="PANTHER" id="PTHR37805:SF1">
    <property type="entry name" value="CYTOPLASMIC PROTEIN"/>
    <property type="match status" value="1"/>
</dbReference>
<sequence>MRNDEVIKSIRYILDLDDAQIAEFLKLADYQPSREEVSEIFSDNKETITKIDGTEVEKDTDDKLTAHFLDGVIFHLRGKSDKHPPQPIQTPVTNNIVLKKLRVAFKLKDTDIIDILESEGLSLSKTELSAFFRDDTHRNYKNCGDQVLRNFLRGLAKRQRGE</sequence>
<evidence type="ECO:0000313" key="2">
    <source>
        <dbReference type="Proteomes" id="UP000233398"/>
    </source>
</evidence>
<keyword evidence="2" id="KW-1185">Reference proteome</keyword>
<comment type="caution">
    <text evidence="1">The sequence shown here is derived from an EMBL/GenBank/DDBJ whole genome shotgun (WGS) entry which is preliminary data.</text>
</comment>
<protein>
    <submittedName>
        <fullName evidence="1">DUF1456 domain-containing protein</fullName>
    </submittedName>
</protein>
<proteinExistence type="predicted"/>
<dbReference type="EMBL" id="PISP01000006">
    <property type="protein sequence ID" value="PKD42491.1"/>
    <property type="molecule type" value="Genomic_DNA"/>
</dbReference>
<dbReference type="RefSeq" id="WP_101074176.1">
    <property type="nucleotide sequence ID" value="NZ_PISP01000006.1"/>
</dbReference>
<accession>A0A2N0VE64</accession>
<name>A0A2N0VE64_9BACT</name>
<dbReference type="InterPro" id="IPR009921">
    <property type="entry name" value="YehS-like"/>
</dbReference>
<dbReference type="OrthoDB" id="9788465at2"/>
<dbReference type="AlphaFoldDB" id="A0A2N0VE64"/>
<reference evidence="1 2" key="1">
    <citation type="submission" date="2017-11" db="EMBL/GenBank/DDBJ databases">
        <title>Rhodohalobacter 15182 sp. nov., isolated from a salt lake.</title>
        <authorList>
            <person name="Han S."/>
        </authorList>
    </citation>
    <scope>NUCLEOTIDE SEQUENCE [LARGE SCALE GENOMIC DNA]</scope>
    <source>
        <strain evidence="1 2">15182</strain>
    </source>
</reference>
<dbReference type="Proteomes" id="UP000233398">
    <property type="component" value="Unassembled WGS sequence"/>
</dbReference>
<evidence type="ECO:0000313" key="1">
    <source>
        <dbReference type="EMBL" id="PKD42491.1"/>
    </source>
</evidence>
<dbReference type="PANTHER" id="PTHR37805">
    <property type="entry name" value="CYTOPLASMIC PROTEIN-RELATED"/>
    <property type="match status" value="1"/>
</dbReference>
<gene>
    <name evidence="1" type="ORF">CWD77_13830</name>
</gene>